<dbReference type="EMBL" id="LT985271">
    <property type="protein sequence ID" value="SPE00864.1"/>
    <property type="molecule type" value="Genomic_DNA"/>
</dbReference>
<dbReference type="AlphaFoldDB" id="A0A2P9EBV5"/>
<name>A0A2P9EBV5_ECOLX</name>
<gene>
    <name evidence="1" type="ORF">RCS59_P0069</name>
</gene>
<reference evidence="1" key="1">
    <citation type="submission" date="2018-02" db="EMBL/GenBank/DDBJ databases">
        <authorList>
            <person name="Cohen D.B."/>
            <person name="Kent A.D."/>
        </authorList>
    </citation>
    <scope>NUCLEOTIDE SEQUENCE</scope>
    <source>
        <strain evidence="1">661</strain>
    </source>
</reference>
<protein>
    <submittedName>
        <fullName evidence="1">Uncharacterized protein</fullName>
    </submittedName>
</protein>
<proteinExistence type="predicted"/>
<accession>A0A2P9EBV5</accession>
<sequence length="50" mass="5899">MATYGGQFTLTFMWMKQARLAETFLTKPSQSSPTECCRLMLIWIRLLKRI</sequence>
<keyword evidence="1" id="KW-0614">Plasmid</keyword>
<evidence type="ECO:0000313" key="1">
    <source>
        <dbReference type="EMBL" id="SPE00864.1"/>
    </source>
</evidence>
<organism evidence="1">
    <name type="scientific">Escherichia coli</name>
    <dbReference type="NCBI Taxonomy" id="562"/>
    <lineage>
        <taxon>Bacteria</taxon>
        <taxon>Pseudomonadati</taxon>
        <taxon>Pseudomonadota</taxon>
        <taxon>Gammaproteobacteria</taxon>
        <taxon>Enterobacterales</taxon>
        <taxon>Enterobacteriaceae</taxon>
        <taxon>Escherichia</taxon>
    </lineage>
</organism>
<geneLocation type="plasmid" evidence="1">
    <name>RCS59_p</name>
</geneLocation>